<dbReference type="InterPro" id="IPR013196">
    <property type="entry name" value="HTH_11"/>
</dbReference>
<organism evidence="4 5">
    <name type="scientific">Hymenobacter artigasi</name>
    <dbReference type="NCBI Taxonomy" id="2719616"/>
    <lineage>
        <taxon>Bacteria</taxon>
        <taxon>Pseudomonadati</taxon>
        <taxon>Bacteroidota</taxon>
        <taxon>Cytophagia</taxon>
        <taxon>Cytophagales</taxon>
        <taxon>Hymenobacteraceae</taxon>
        <taxon>Hymenobacter</taxon>
    </lineage>
</organism>
<proteinExistence type="predicted"/>
<protein>
    <submittedName>
        <fullName evidence="4">DeoR/GlpR family transcriptional regulator of sugar metabolism</fullName>
    </submittedName>
</protein>
<name>A0ABX1HMT1_9BACT</name>
<accession>A0ABX1HMT1</accession>
<dbReference type="InterPro" id="IPR036388">
    <property type="entry name" value="WH-like_DNA-bd_sf"/>
</dbReference>
<keyword evidence="5" id="KW-1185">Reference proteome</keyword>
<dbReference type="Gene3D" id="1.10.10.10">
    <property type="entry name" value="Winged helix-like DNA-binding domain superfamily/Winged helix DNA-binding domain"/>
    <property type="match status" value="1"/>
</dbReference>
<evidence type="ECO:0000259" key="3">
    <source>
        <dbReference type="PROSITE" id="PS51000"/>
    </source>
</evidence>
<dbReference type="PROSITE" id="PS51000">
    <property type="entry name" value="HTH_DEOR_2"/>
    <property type="match status" value="1"/>
</dbReference>
<dbReference type="Pfam" id="PF08279">
    <property type="entry name" value="HTH_11"/>
    <property type="match status" value="1"/>
</dbReference>
<dbReference type="InterPro" id="IPR001034">
    <property type="entry name" value="DeoR_HTH"/>
</dbReference>
<reference evidence="4 5" key="1">
    <citation type="submission" date="2020-03" db="EMBL/GenBank/DDBJ databases">
        <title>Genomic Encyclopedia of Type Strains, Phase IV (KMG-V): Genome sequencing to study the core and pangenomes of soil and plant-associated prokaryotes.</title>
        <authorList>
            <person name="Whitman W."/>
        </authorList>
    </citation>
    <scope>NUCLEOTIDE SEQUENCE [LARGE SCALE GENOMIC DNA]</scope>
    <source>
        <strain evidence="4 5">1B</strain>
    </source>
</reference>
<dbReference type="RefSeq" id="WP_168675128.1">
    <property type="nucleotide sequence ID" value="NZ_JAAVTK010000019.1"/>
</dbReference>
<dbReference type="InterPro" id="IPR036390">
    <property type="entry name" value="WH_DNA-bd_sf"/>
</dbReference>
<sequence>MAAGVAERLRLEVDQLAATGPSTTAALARQLGVTERTVRRDFELLRQAGIIEAAAVAAHYQLLG</sequence>
<keyword evidence="1" id="KW-0805">Transcription regulation</keyword>
<dbReference type="SUPFAM" id="SSF46785">
    <property type="entry name" value="Winged helix' DNA-binding domain"/>
    <property type="match status" value="1"/>
</dbReference>
<feature type="domain" description="HTH deoR-type" evidence="3">
    <location>
        <begin position="5"/>
        <end position="60"/>
    </location>
</feature>
<keyword evidence="2" id="KW-0804">Transcription</keyword>
<evidence type="ECO:0000256" key="2">
    <source>
        <dbReference type="ARBA" id="ARBA00023163"/>
    </source>
</evidence>
<evidence type="ECO:0000313" key="5">
    <source>
        <dbReference type="Proteomes" id="UP000717634"/>
    </source>
</evidence>
<evidence type="ECO:0000256" key="1">
    <source>
        <dbReference type="ARBA" id="ARBA00023015"/>
    </source>
</evidence>
<comment type="caution">
    <text evidence="4">The sequence shown here is derived from an EMBL/GenBank/DDBJ whole genome shotgun (WGS) entry which is preliminary data.</text>
</comment>
<evidence type="ECO:0000313" key="4">
    <source>
        <dbReference type="EMBL" id="NKI91564.1"/>
    </source>
</evidence>
<dbReference type="EMBL" id="JAAVTK010000019">
    <property type="protein sequence ID" value="NKI91564.1"/>
    <property type="molecule type" value="Genomic_DNA"/>
</dbReference>
<gene>
    <name evidence="4" type="ORF">HBN54_004184</name>
</gene>
<dbReference type="Proteomes" id="UP000717634">
    <property type="component" value="Unassembled WGS sequence"/>
</dbReference>